<protein>
    <submittedName>
        <fullName evidence="1">Uncharacterized protein</fullName>
    </submittedName>
</protein>
<dbReference type="OrthoDB" id="4180531at2759"/>
<evidence type="ECO:0000313" key="2">
    <source>
        <dbReference type="Proteomes" id="UP000054565"/>
    </source>
</evidence>
<proteinExistence type="predicted"/>
<sequence>MPESEMKCHLPEDFSMHGLIWSQLYYPPGFFNFSTLEDDEEWSLEPPALQHQELKGVSGLAIVLHLLISGSLLMNNRRSLLLKISLWSLKIMHKAQHFLMKQVNSLVKESVWRQNMKGQ</sequence>
<reference evidence="2" key="1">
    <citation type="journal article" date="2010" name="Genome Res.">
        <title>Population genomic sequencing of Coccidioides fungi reveals recent hybridization and transposon control.</title>
        <authorList>
            <person name="Neafsey D.E."/>
            <person name="Barker B.M."/>
            <person name="Sharpton T.J."/>
            <person name="Stajich J.E."/>
            <person name="Park D.J."/>
            <person name="Whiston E."/>
            <person name="Hung C.-Y."/>
            <person name="McMahan C."/>
            <person name="White J."/>
            <person name="Sykes S."/>
            <person name="Heiman D."/>
            <person name="Young S."/>
            <person name="Zeng Q."/>
            <person name="Abouelleil A."/>
            <person name="Aftuck L."/>
            <person name="Bessette D."/>
            <person name="Brown A."/>
            <person name="FitzGerald M."/>
            <person name="Lui A."/>
            <person name="Macdonald J.P."/>
            <person name="Priest M."/>
            <person name="Orbach M.J."/>
            <person name="Galgiani J.N."/>
            <person name="Kirkland T.N."/>
            <person name="Cole G.T."/>
            <person name="Birren B.W."/>
            <person name="Henn M.R."/>
            <person name="Taylor J.W."/>
            <person name="Rounsley S.D."/>
        </authorList>
    </citation>
    <scope>NUCLEOTIDE SEQUENCE [LARGE SCALE GENOMIC DNA]</scope>
    <source>
        <strain evidence="2">RMSCC 2394</strain>
    </source>
</reference>
<dbReference type="EMBL" id="DS028101">
    <property type="protein sequence ID" value="KMP10221.1"/>
    <property type="molecule type" value="Genomic_DNA"/>
</dbReference>
<evidence type="ECO:0000313" key="1">
    <source>
        <dbReference type="EMBL" id="KMP10221.1"/>
    </source>
</evidence>
<dbReference type="STRING" id="404692.A0A0J6YNH6"/>
<dbReference type="Proteomes" id="UP000054565">
    <property type="component" value="Unassembled WGS sequence"/>
</dbReference>
<organism evidence="1 2">
    <name type="scientific">Coccidioides immitis RMSCC 2394</name>
    <dbReference type="NCBI Taxonomy" id="404692"/>
    <lineage>
        <taxon>Eukaryota</taxon>
        <taxon>Fungi</taxon>
        <taxon>Dikarya</taxon>
        <taxon>Ascomycota</taxon>
        <taxon>Pezizomycotina</taxon>
        <taxon>Eurotiomycetes</taxon>
        <taxon>Eurotiomycetidae</taxon>
        <taxon>Onygenales</taxon>
        <taxon>Onygenaceae</taxon>
        <taxon>Coccidioides</taxon>
    </lineage>
</organism>
<dbReference type="AlphaFoldDB" id="A0A0J6YNH6"/>
<gene>
    <name evidence="1" type="ORF">CIRG_09902</name>
</gene>
<accession>A0A0J6YNH6</accession>
<name>A0A0J6YNH6_COCIT</name>